<dbReference type="InterPro" id="IPR023149">
    <property type="entry name" value="Trans_acon_MeTrfase_C"/>
</dbReference>
<protein>
    <recommendedName>
        <fullName evidence="5">Trans-aconitate 2-methyltransferase</fullName>
        <ecNumber evidence="5">2.1.1.144</ecNumber>
    </recommendedName>
</protein>
<evidence type="ECO:0000256" key="2">
    <source>
        <dbReference type="ARBA" id="ARBA00022603"/>
    </source>
</evidence>
<dbReference type="GO" id="GO:0032259">
    <property type="term" value="P:methylation"/>
    <property type="evidence" value="ECO:0007669"/>
    <property type="project" value="UniProtKB-KW"/>
</dbReference>
<keyword evidence="2 5" id="KW-0489">Methyltransferase</keyword>
<dbReference type="PANTHER" id="PTHR43861">
    <property type="entry name" value="TRANS-ACONITATE 2-METHYLTRANSFERASE-RELATED"/>
    <property type="match status" value="1"/>
</dbReference>
<keyword evidence="8" id="KW-1185">Reference proteome</keyword>
<accession>A0A917SAJ5</accession>
<comment type="subcellular location">
    <subcellularLocation>
        <location evidence="5">Cytoplasm</location>
    </subcellularLocation>
</comment>
<dbReference type="PANTHER" id="PTHR43861:SF1">
    <property type="entry name" value="TRANS-ACONITATE 2-METHYLTRANSFERASE"/>
    <property type="match status" value="1"/>
</dbReference>
<proteinExistence type="inferred from homology"/>
<keyword evidence="3 5" id="KW-0808">Transferase</keyword>
<evidence type="ECO:0000256" key="4">
    <source>
        <dbReference type="ARBA" id="ARBA00022691"/>
    </source>
</evidence>
<dbReference type="EMBL" id="BMMZ01000006">
    <property type="protein sequence ID" value="GGL66796.1"/>
    <property type="molecule type" value="Genomic_DNA"/>
</dbReference>
<dbReference type="InterPro" id="IPR023506">
    <property type="entry name" value="Trans-aconitate_MeTrfase"/>
</dbReference>
<dbReference type="AlphaFoldDB" id="A0A917SAJ5"/>
<dbReference type="CDD" id="cd02440">
    <property type="entry name" value="AdoMet_MTases"/>
    <property type="match status" value="1"/>
</dbReference>
<organism evidence="7 8">
    <name type="scientific">Microlunatus endophyticus</name>
    <dbReference type="NCBI Taxonomy" id="1716077"/>
    <lineage>
        <taxon>Bacteria</taxon>
        <taxon>Bacillati</taxon>
        <taxon>Actinomycetota</taxon>
        <taxon>Actinomycetes</taxon>
        <taxon>Propionibacteriales</taxon>
        <taxon>Propionibacteriaceae</taxon>
        <taxon>Microlunatus</taxon>
    </lineage>
</organism>
<feature type="domain" description="Methyltransferase" evidence="6">
    <location>
        <begin position="35"/>
        <end position="125"/>
    </location>
</feature>
<reference evidence="7" key="2">
    <citation type="submission" date="2020-09" db="EMBL/GenBank/DDBJ databases">
        <authorList>
            <person name="Sun Q."/>
            <person name="Zhou Y."/>
        </authorList>
    </citation>
    <scope>NUCLEOTIDE SEQUENCE</scope>
    <source>
        <strain evidence="7">CGMCC 4.7306</strain>
    </source>
</reference>
<name>A0A917SAJ5_9ACTN</name>
<dbReference type="Proteomes" id="UP000613840">
    <property type="component" value="Unassembled WGS sequence"/>
</dbReference>
<comment type="function">
    <text evidence="5">Catalyzes the S-adenosylmethionine monomethyl esterification of trans-aconitate.</text>
</comment>
<dbReference type="Pfam" id="PF13649">
    <property type="entry name" value="Methyltransf_25"/>
    <property type="match status" value="1"/>
</dbReference>
<dbReference type="GO" id="GO:0005737">
    <property type="term" value="C:cytoplasm"/>
    <property type="evidence" value="ECO:0007669"/>
    <property type="project" value="UniProtKB-SubCell"/>
</dbReference>
<comment type="similarity">
    <text evidence="5">Belongs to the methyltransferase superfamily. Tam family.</text>
</comment>
<evidence type="ECO:0000256" key="5">
    <source>
        <dbReference type="HAMAP-Rule" id="MF_00560"/>
    </source>
</evidence>
<evidence type="ECO:0000256" key="3">
    <source>
        <dbReference type="ARBA" id="ARBA00022679"/>
    </source>
</evidence>
<dbReference type="InterPro" id="IPR041698">
    <property type="entry name" value="Methyltransf_25"/>
</dbReference>
<keyword evidence="1 5" id="KW-0963">Cytoplasm</keyword>
<dbReference type="Gene3D" id="3.40.50.150">
    <property type="entry name" value="Vaccinia Virus protein VP39"/>
    <property type="match status" value="1"/>
</dbReference>
<dbReference type="HAMAP" id="MF_00560">
    <property type="entry name" value="Tran_acon_Me_trans"/>
    <property type="match status" value="1"/>
</dbReference>
<gene>
    <name evidence="5 7" type="primary">tam</name>
    <name evidence="7" type="ORF">GCM10011575_26630</name>
</gene>
<dbReference type="InterPro" id="IPR029063">
    <property type="entry name" value="SAM-dependent_MTases_sf"/>
</dbReference>
<dbReference type="RefSeq" id="WP_188895863.1">
    <property type="nucleotide sequence ID" value="NZ_BMMZ01000006.1"/>
</dbReference>
<dbReference type="SUPFAM" id="SSF53335">
    <property type="entry name" value="S-adenosyl-L-methionine-dependent methyltransferases"/>
    <property type="match status" value="1"/>
</dbReference>
<keyword evidence="4 5" id="KW-0949">S-adenosyl-L-methionine</keyword>
<evidence type="ECO:0000259" key="6">
    <source>
        <dbReference type="Pfam" id="PF13649"/>
    </source>
</evidence>
<evidence type="ECO:0000313" key="8">
    <source>
        <dbReference type="Proteomes" id="UP000613840"/>
    </source>
</evidence>
<evidence type="ECO:0000256" key="1">
    <source>
        <dbReference type="ARBA" id="ARBA00022490"/>
    </source>
</evidence>
<sequence>MPQWDPGHYLRYSDERSRPFFDLTARIGAEQPRTVVDLGCGPGQLTATLVERWPSAQVTGFDSSEPMIDAARRYEGPRLRFVHQDVHDFAPDEPVDVIISNAMLQWVDDHREVLPRLVEALAPGGWLAFQVPGNQTSPSHVLLHELGQDPRFAQWTGAINRRIMPPAAEYLTQLSQLGLETDAWETTYLHVLPGDDPVYDWVAGTGARPYLQALPDAEREIFVREYKERVRAAYPRQDFGTVLGFRRIFAVGRRP</sequence>
<dbReference type="Gene3D" id="1.10.150.290">
    <property type="entry name" value="S-adenosyl-L-methionine-dependent methyltransferases"/>
    <property type="match status" value="1"/>
</dbReference>
<evidence type="ECO:0000313" key="7">
    <source>
        <dbReference type="EMBL" id="GGL66796.1"/>
    </source>
</evidence>
<dbReference type="EC" id="2.1.1.144" evidence="5"/>
<reference evidence="7" key="1">
    <citation type="journal article" date="2014" name="Int. J. Syst. Evol. Microbiol.">
        <title>Complete genome sequence of Corynebacterium casei LMG S-19264T (=DSM 44701T), isolated from a smear-ripened cheese.</title>
        <authorList>
            <consortium name="US DOE Joint Genome Institute (JGI-PGF)"/>
            <person name="Walter F."/>
            <person name="Albersmeier A."/>
            <person name="Kalinowski J."/>
            <person name="Ruckert C."/>
        </authorList>
    </citation>
    <scope>NUCLEOTIDE SEQUENCE</scope>
    <source>
        <strain evidence="7">CGMCC 4.7306</strain>
    </source>
</reference>
<comment type="caution">
    <text evidence="7">The sequence shown here is derived from an EMBL/GenBank/DDBJ whole genome shotgun (WGS) entry which is preliminary data.</text>
</comment>
<comment type="catalytic activity">
    <reaction evidence="5">
        <text>trans-aconitate + S-adenosyl-L-methionine = (E)-3-(methoxycarbonyl)pent-2-enedioate + S-adenosyl-L-homocysteine</text>
        <dbReference type="Rhea" id="RHEA:14969"/>
        <dbReference type="ChEBI" id="CHEBI:15708"/>
        <dbReference type="ChEBI" id="CHEBI:57470"/>
        <dbReference type="ChEBI" id="CHEBI:57856"/>
        <dbReference type="ChEBI" id="CHEBI:59789"/>
        <dbReference type="EC" id="2.1.1.144"/>
    </reaction>
</comment>
<dbReference type="GO" id="GO:0030798">
    <property type="term" value="F:trans-aconitate 2-methyltransferase activity"/>
    <property type="evidence" value="ECO:0007669"/>
    <property type="project" value="UniProtKB-UniRule"/>
</dbReference>